<protein>
    <submittedName>
        <fullName evidence="5">Glycoside hydrolase family 31 protein</fullName>
    </submittedName>
</protein>
<evidence type="ECO:0000313" key="5">
    <source>
        <dbReference type="EMBL" id="MDL5057876.1"/>
    </source>
</evidence>
<dbReference type="InterPro" id="IPR011013">
    <property type="entry name" value="Gal_mutarotase_sf_dom"/>
</dbReference>
<evidence type="ECO:0000256" key="1">
    <source>
        <dbReference type="ARBA" id="ARBA00007806"/>
    </source>
</evidence>
<dbReference type="GO" id="GO:0016787">
    <property type="term" value="F:hydrolase activity"/>
    <property type="evidence" value="ECO:0007669"/>
    <property type="project" value="UniProtKB-KW"/>
</dbReference>
<dbReference type="RefSeq" id="WP_286004680.1">
    <property type="nucleotide sequence ID" value="NZ_JASVEJ010000040.1"/>
</dbReference>
<dbReference type="SUPFAM" id="SSF51445">
    <property type="entry name" value="(Trans)glycosidases"/>
    <property type="match status" value="1"/>
</dbReference>
<dbReference type="CDD" id="cd14752">
    <property type="entry name" value="GH31_N"/>
    <property type="match status" value="1"/>
</dbReference>
<comment type="caution">
    <text evidence="5">The sequence shown here is derived from an EMBL/GenBank/DDBJ whole genome shotgun (WGS) entry which is preliminary data.</text>
</comment>
<dbReference type="InterPro" id="IPR017853">
    <property type="entry name" value="GH"/>
</dbReference>
<dbReference type="Pfam" id="PF01055">
    <property type="entry name" value="Glyco_hydro_31_2nd"/>
    <property type="match status" value="1"/>
</dbReference>
<keyword evidence="6" id="KW-1185">Reference proteome</keyword>
<dbReference type="CDD" id="cd06592">
    <property type="entry name" value="GH31_NET37"/>
    <property type="match status" value="1"/>
</dbReference>
<dbReference type="SUPFAM" id="SSF51011">
    <property type="entry name" value="Glycosyl hydrolase domain"/>
    <property type="match status" value="1"/>
</dbReference>
<dbReference type="PANTHER" id="PTHR43863:SF2">
    <property type="entry name" value="MALTASE-GLUCOAMYLASE"/>
    <property type="match status" value="1"/>
</dbReference>
<reference evidence="5 6" key="1">
    <citation type="submission" date="2023-06" db="EMBL/GenBank/DDBJ databases">
        <title>Whole genome sequence of Oscillatoria calcuttensis NRMC-F 0142.</title>
        <authorList>
            <person name="Shakena Fathima T."/>
            <person name="Muralitharan G."/>
            <person name="Thajuddin N."/>
        </authorList>
    </citation>
    <scope>NUCLEOTIDE SEQUENCE [LARGE SCALE GENOMIC DNA]</scope>
    <source>
        <strain evidence="5 6">NRMC-F 0142</strain>
    </source>
</reference>
<dbReference type="Gene3D" id="2.60.40.1180">
    <property type="entry name" value="Golgi alpha-mannosidase II"/>
    <property type="match status" value="2"/>
</dbReference>
<feature type="domain" description="Glycosyl hydrolase family 31 C-terminal" evidence="4">
    <location>
        <begin position="505"/>
        <end position="590"/>
    </location>
</feature>
<name>A0ABT7M0T7_9CYAN</name>
<feature type="domain" description="Glycoside hydrolase family 31 TIM barrel" evidence="3">
    <location>
        <begin position="183"/>
        <end position="496"/>
    </location>
</feature>
<evidence type="ECO:0000259" key="4">
    <source>
        <dbReference type="Pfam" id="PF21365"/>
    </source>
</evidence>
<dbReference type="Gene3D" id="2.60.40.1760">
    <property type="entry name" value="glycosyl hydrolase (family 31)"/>
    <property type="match status" value="1"/>
</dbReference>
<dbReference type="PANTHER" id="PTHR43863">
    <property type="entry name" value="HYDROLASE, PUTATIVE (AFU_ORTHOLOGUE AFUA_1G03140)-RELATED"/>
    <property type="match status" value="1"/>
</dbReference>
<dbReference type="InterPro" id="IPR048395">
    <property type="entry name" value="Glyco_hydro_31_C"/>
</dbReference>
<keyword evidence="2 5" id="KW-0378">Hydrolase</keyword>
<dbReference type="Pfam" id="PF21365">
    <property type="entry name" value="Glyco_hydro_31_3rd"/>
    <property type="match status" value="1"/>
</dbReference>
<organism evidence="5 6">
    <name type="scientific">Geitlerinema calcuttense NRMC-F 0142</name>
    <dbReference type="NCBI Taxonomy" id="2922238"/>
    <lineage>
        <taxon>Bacteria</taxon>
        <taxon>Bacillati</taxon>
        <taxon>Cyanobacteriota</taxon>
        <taxon>Cyanophyceae</taxon>
        <taxon>Geitlerinematales</taxon>
        <taxon>Geitlerinemataceae</taxon>
        <taxon>Geitlerinema</taxon>
    </lineage>
</organism>
<keyword evidence="2" id="KW-0326">Glycosidase</keyword>
<accession>A0ABT7M0T7</accession>
<dbReference type="InterPro" id="IPR051816">
    <property type="entry name" value="Glycosyl_Hydrolase_31"/>
</dbReference>
<evidence type="ECO:0000256" key="2">
    <source>
        <dbReference type="RuleBase" id="RU361185"/>
    </source>
</evidence>
<proteinExistence type="inferred from homology"/>
<dbReference type="Gene3D" id="3.20.20.80">
    <property type="entry name" value="Glycosidases"/>
    <property type="match status" value="1"/>
</dbReference>
<dbReference type="InterPro" id="IPR013780">
    <property type="entry name" value="Glyco_hydro_b"/>
</dbReference>
<dbReference type="EMBL" id="JASVEJ010000040">
    <property type="protein sequence ID" value="MDL5057876.1"/>
    <property type="molecule type" value="Genomic_DNA"/>
</dbReference>
<sequence length="670" mass="75729">MRNRSPRPETDFAALPTVGQSPLSTAQISGRKTSRGFVIELPLTSHDAVFGLGLQLKSFNQIAKKKTLRVNSDPIADMGDSHAPVPFYVTTSGYGVLIDTARYATFYIGCATPLQKRSADDKGDKTNLGAFTQDLYVDKSVEQNKRVYVEIPHASGADIYLFAGPDMKNAVARHNLFSGGGVLPPRWGLGLWYRGRADFGHEEFMKLADEFRQSKMPCDVLGFEPGWQTHSYACSYVWNREKFPDPKNTMDALRQKGFHVNLWSHQFTHPASPIYQQVQDFSGSFEAFKQGVVPDLTLPEIRKIYADHHDREHVAIGASGYKLDECDNSDFIAFPWSYPEMTEFPSGLDGEQMHSLMGTNYMETIDGIFRARNLRTYSEVRNAHALCASYPFVLYSDLYDHNDFIRGVVNAGFSGLLWCPEVREGASEEDLIRRIQAVCLSPQALVNAWYIKNPPWKQWRYTENNEDKFLENFAQLEANCRKFFELRMRLIPYLYGAFYQYYLKGIPAFRALVMDRPQDKETYSVDHQWMIGDHLMVAPIVAGKSEREIYLPEGEWFDFWTGRKYAGSQKITMPVPLDIIPLFVKAGTVLPLATVTQHTGDEESLKLDVRIYGDGHLPATLIEDDGTTYDFTRGQLNVVTVSGSGVPAQIARVGQYQGPAYSIQTTTLIP</sequence>
<dbReference type="InterPro" id="IPR000322">
    <property type="entry name" value="Glyco_hydro_31_TIM"/>
</dbReference>
<gene>
    <name evidence="5" type="ORF">QQ055_10490</name>
</gene>
<comment type="similarity">
    <text evidence="1 2">Belongs to the glycosyl hydrolase 31 family.</text>
</comment>
<dbReference type="SUPFAM" id="SSF74650">
    <property type="entry name" value="Galactose mutarotase-like"/>
    <property type="match status" value="1"/>
</dbReference>
<evidence type="ECO:0000259" key="3">
    <source>
        <dbReference type="Pfam" id="PF01055"/>
    </source>
</evidence>
<evidence type="ECO:0000313" key="6">
    <source>
        <dbReference type="Proteomes" id="UP001230986"/>
    </source>
</evidence>
<dbReference type="Proteomes" id="UP001230986">
    <property type="component" value="Unassembled WGS sequence"/>
</dbReference>